<feature type="chain" id="PRO_5031162716" evidence="2">
    <location>
        <begin position="35"/>
        <end position="110"/>
    </location>
</feature>
<evidence type="ECO:0000313" key="3">
    <source>
        <dbReference type="EMBL" id="MBB5918730.1"/>
    </source>
</evidence>
<evidence type="ECO:0000313" key="4">
    <source>
        <dbReference type="Proteomes" id="UP000540412"/>
    </source>
</evidence>
<feature type="signal peptide" evidence="2">
    <location>
        <begin position="1"/>
        <end position="34"/>
    </location>
</feature>
<comment type="caution">
    <text evidence="3">The sequence shown here is derived from an EMBL/GenBank/DDBJ whole genome shotgun (WGS) entry which is preliminary data.</text>
</comment>
<dbReference type="EMBL" id="JACHIT010000002">
    <property type="protein sequence ID" value="MBB5918730.1"/>
    <property type="molecule type" value="Genomic_DNA"/>
</dbReference>
<protein>
    <submittedName>
        <fullName evidence="3">Uncharacterized protein</fullName>
    </submittedName>
</protein>
<sequence>MSGNHRTKKIVAGTVLAGLLVAGPVTLASQGAFAGSGGSRGHSSSHDNGRGGYGNYGGFRDRDRGSNNAPDNSNRRVEDQDGSVAAQRDPDSRYSSRYQEANNFGPHGNH</sequence>
<organism evidence="3 4">
    <name type="scientific">Nocardia transvalensis</name>
    <dbReference type="NCBI Taxonomy" id="37333"/>
    <lineage>
        <taxon>Bacteria</taxon>
        <taxon>Bacillati</taxon>
        <taxon>Actinomycetota</taxon>
        <taxon>Actinomycetes</taxon>
        <taxon>Mycobacteriales</taxon>
        <taxon>Nocardiaceae</taxon>
        <taxon>Nocardia</taxon>
    </lineage>
</organism>
<gene>
    <name evidence="3" type="ORF">BJY24_007642</name>
</gene>
<accession>A0A7W9PML6</accession>
<dbReference type="RefSeq" id="WP_040752223.1">
    <property type="nucleotide sequence ID" value="NZ_JACHIT010000002.1"/>
</dbReference>
<reference evidence="3 4" key="1">
    <citation type="submission" date="2020-08" db="EMBL/GenBank/DDBJ databases">
        <title>Sequencing the genomes of 1000 actinobacteria strains.</title>
        <authorList>
            <person name="Klenk H.-P."/>
        </authorList>
    </citation>
    <scope>NUCLEOTIDE SEQUENCE [LARGE SCALE GENOMIC DNA]</scope>
    <source>
        <strain evidence="3 4">DSM 43582</strain>
    </source>
</reference>
<name>A0A7W9PML6_9NOCA</name>
<keyword evidence="2" id="KW-0732">Signal</keyword>
<evidence type="ECO:0000256" key="1">
    <source>
        <dbReference type="SAM" id="MobiDB-lite"/>
    </source>
</evidence>
<feature type="region of interest" description="Disordered" evidence="1">
    <location>
        <begin position="30"/>
        <end position="110"/>
    </location>
</feature>
<dbReference type="Proteomes" id="UP000540412">
    <property type="component" value="Unassembled WGS sequence"/>
</dbReference>
<evidence type="ECO:0000256" key="2">
    <source>
        <dbReference type="SAM" id="SignalP"/>
    </source>
</evidence>
<keyword evidence="4" id="KW-1185">Reference proteome</keyword>
<dbReference type="AlphaFoldDB" id="A0A7W9PML6"/>
<proteinExistence type="predicted"/>